<feature type="compositionally biased region" description="Low complexity" evidence="1">
    <location>
        <begin position="1"/>
        <end position="15"/>
    </location>
</feature>
<evidence type="ECO:0000313" key="3">
    <source>
        <dbReference type="Proteomes" id="UP000215914"/>
    </source>
</evidence>
<dbReference type="Gramene" id="mRNA:HanXRQr2_Chr03g0105111">
    <property type="protein sequence ID" value="mRNA:HanXRQr2_Chr03g0105111"/>
    <property type="gene ID" value="HanXRQr2_Chr03g0105111"/>
</dbReference>
<gene>
    <name evidence="2" type="ORF">HanXRQr2_Chr03g0105111</name>
</gene>
<dbReference type="EMBL" id="MNCJ02000318">
    <property type="protein sequence ID" value="KAF5813973.1"/>
    <property type="molecule type" value="Genomic_DNA"/>
</dbReference>
<dbReference type="Proteomes" id="UP000215914">
    <property type="component" value="Unassembled WGS sequence"/>
</dbReference>
<reference evidence="2" key="1">
    <citation type="journal article" date="2017" name="Nature">
        <title>The sunflower genome provides insights into oil metabolism, flowering and Asterid evolution.</title>
        <authorList>
            <person name="Badouin H."/>
            <person name="Gouzy J."/>
            <person name="Grassa C.J."/>
            <person name="Murat F."/>
            <person name="Staton S.E."/>
            <person name="Cottret L."/>
            <person name="Lelandais-Briere C."/>
            <person name="Owens G.L."/>
            <person name="Carrere S."/>
            <person name="Mayjonade B."/>
            <person name="Legrand L."/>
            <person name="Gill N."/>
            <person name="Kane N.C."/>
            <person name="Bowers J.E."/>
            <person name="Hubner S."/>
            <person name="Bellec A."/>
            <person name="Berard A."/>
            <person name="Berges H."/>
            <person name="Blanchet N."/>
            <person name="Boniface M.C."/>
            <person name="Brunel D."/>
            <person name="Catrice O."/>
            <person name="Chaidir N."/>
            <person name="Claudel C."/>
            <person name="Donnadieu C."/>
            <person name="Faraut T."/>
            <person name="Fievet G."/>
            <person name="Helmstetter N."/>
            <person name="King M."/>
            <person name="Knapp S.J."/>
            <person name="Lai Z."/>
            <person name="Le Paslier M.C."/>
            <person name="Lippi Y."/>
            <person name="Lorenzon L."/>
            <person name="Mandel J.R."/>
            <person name="Marage G."/>
            <person name="Marchand G."/>
            <person name="Marquand E."/>
            <person name="Bret-Mestries E."/>
            <person name="Morien E."/>
            <person name="Nambeesan S."/>
            <person name="Nguyen T."/>
            <person name="Pegot-Espagnet P."/>
            <person name="Pouilly N."/>
            <person name="Raftis F."/>
            <person name="Sallet E."/>
            <person name="Schiex T."/>
            <person name="Thomas J."/>
            <person name="Vandecasteele C."/>
            <person name="Vares D."/>
            <person name="Vear F."/>
            <person name="Vautrin S."/>
            <person name="Crespi M."/>
            <person name="Mangin B."/>
            <person name="Burke J.M."/>
            <person name="Salse J."/>
            <person name="Munos S."/>
            <person name="Vincourt P."/>
            <person name="Rieseberg L.H."/>
            <person name="Langlade N.B."/>
        </authorList>
    </citation>
    <scope>NUCLEOTIDE SEQUENCE</scope>
    <source>
        <tissue evidence="2">Leaves</tissue>
    </source>
</reference>
<proteinExistence type="predicted"/>
<accession>A0A9K3JEG2</accession>
<reference evidence="2" key="2">
    <citation type="submission" date="2020-06" db="EMBL/GenBank/DDBJ databases">
        <title>Helianthus annuus Genome sequencing and assembly Release 2.</title>
        <authorList>
            <person name="Gouzy J."/>
            <person name="Langlade N."/>
            <person name="Munos S."/>
        </authorList>
    </citation>
    <scope>NUCLEOTIDE SEQUENCE</scope>
    <source>
        <tissue evidence="2">Leaves</tissue>
    </source>
</reference>
<organism evidence="2 3">
    <name type="scientific">Helianthus annuus</name>
    <name type="common">Common sunflower</name>
    <dbReference type="NCBI Taxonomy" id="4232"/>
    <lineage>
        <taxon>Eukaryota</taxon>
        <taxon>Viridiplantae</taxon>
        <taxon>Streptophyta</taxon>
        <taxon>Embryophyta</taxon>
        <taxon>Tracheophyta</taxon>
        <taxon>Spermatophyta</taxon>
        <taxon>Magnoliopsida</taxon>
        <taxon>eudicotyledons</taxon>
        <taxon>Gunneridae</taxon>
        <taxon>Pentapetalae</taxon>
        <taxon>asterids</taxon>
        <taxon>campanulids</taxon>
        <taxon>Asterales</taxon>
        <taxon>Asteraceae</taxon>
        <taxon>Asteroideae</taxon>
        <taxon>Heliantheae alliance</taxon>
        <taxon>Heliantheae</taxon>
        <taxon>Helianthus</taxon>
    </lineage>
</organism>
<evidence type="ECO:0000313" key="2">
    <source>
        <dbReference type="EMBL" id="KAF5813973.1"/>
    </source>
</evidence>
<evidence type="ECO:0000256" key="1">
    <source>
        <dbReference type="SAM" id="MobiDB-lite"/>
    </source>
</evidence>
<keyword evidence="3" id="KW-1185">Reference proteome</keyword>
<feature type="compositionally biased region" description="Polar residues" evidence="1">
    <location>
        <begin position="16"/>
        <end position="25"/>
    </location>
</feature>
<comment type="caution">
    <text evidence="2">The sequence shown here is derived from an EMBL/GenBank/DDBJ whole genome shotgun (WGS) entry which is preliminary data.</text>
</comment>
<protein>
    <submittedName>
        <fullName evidence="2">Uncharacterized protein</fullName>
    </submittedName>
</protein>
<sequence length="123" mass="12813">MREEATPFAAAAATAGSRQSGNDSSLAPTVQVLSLGSSLDCLALALVRVSQHSLGSDSVRLVQIRFSQFRFGSIGSDLVQSSLIGSVHVTVGFPSKGHYRVKPGQSWSAEAPVQSGYGFRSSG</sequence>
<name>A0A9K3JEG2_HELAN</name>
<dbReference type="AlphaFoldDB" id="A0A9K3JEG2"/>
<feature type="region of interest" description="Disordered" evidence="1">
    <location>
        <begin position="1"/>
        <end position="25"/>
    </location>
</feature>